<sequence>MDAYDEWKDSDEELEAEEEATGFTFKPSYVLLAIDVEESMFDNKLNRSPFLECLDACYEVANSLVMADKTSVKGPFGVVFAENDEVKANFIEFEQSVPDTVKVFQDLKRKSNTDLKTKFQRKGNFDLGDFFLFCKKKLLKINADVYKRTVIFITNEDDPIQNDPKKRFKIISESQKFPGIQMDLHVVTFKKDFDYDNLYSEVLSACNSPPVEKIDNLTTLTDKLTSLVQTRYRKMKNKFYPFKDNTDSYIEIIINKFFKKADIQNNMYVTKDTQKEVKKSKKQVDYTENYKCIYAKSEEPLIFNELEKERLPETNIPIGYSLLYVGEETSKFGWIIKSPVLMEKHHKETEPIFDCFWQFCKEKSKCLVCYQKSRKGGSVNLVELVPRFINNIRMFVVRVLPFGTEILFPNMPKGELKFEPEEELAMSNLVNALTFDYHPNNFRDPIFSKKKAYIKSQLLEEPQEQVNDGLPSDAELDEKIIMEIKELRSLQLDDVTTTTKRTQGAVAKRGGAGSRKKLKKFDEDEDD</sequence>
<dbReference type="EMBL" id="VTPC01004784">
    <property type="protein sequence ID" value="KAF2896734.1"/>
    <property type="molecule type" value="Genomic_DNA"/>
</dbReference>
<dbReference type="GO" id="GO:0043564">
    <property type="term" value="C:Ku70:Ku80 complex"/>
    <property type="evidence" value="ECO:0007669"/>
    <property type="project" value="TreeGrafter"/>
</dbReference>
<dbReference type="InterPro" id="IPR016194">
    <property type="entry name" value="SPOC-like_C_dom_sf"/>
</dbReference>
<dbReference type="PANTHER" id="PTHR12604:SF2">
    <property type="entry name" value="X-RAY REPAIR CROSS-COMPLEMENTING PROTEIN 6"/>
    <property type="match status" value="1"/>
</dbReference>
<name>A0A8K0D2E1_IGNLU</name>
<dbReference type="OrthoDB" id="3249161at2759"/>
<keyword evidence="4" id="KW-1185">Reference proteome</keyword>
<dbReference type="PANTHER" id="PTHR12604">
    <property type="entry name" value="KU AUTOANTIGEN DNA HELICASE"/>
    <property type="match status" value="1"/>
</dbReference>
<evidence type="ECO:0000256" key="1">
    <source>
        <dbReference type="SAM" id="MobiDB-lite"/>
    </source>
</evidence>
<dbReference type="GO" id="GO:0000723">
    <property type="term" value="P:telomere maintenance"/>
    <property type="evidence" value="ECO:0007669"/>
    <property type="project" value="TreeGrafter"/>
</dbReference>
<proteinExistence type="predicted"/>
<evidence type="ECO:0000259" key="2">
    <source>
        <dbReference type="Pfam" id="PF03731"/>
    </source>
</evidence>
<dbReference type="Gene3D" id="3.40.50.410">
    <property type="entry name" value="von Willebrand factor, type A domain"/>
    <property type="match status" value="1"/>
</dbReference>
<organism evidence="3 4">
    <name type="scientific">Ignelater luminosus</name>
    <name type="common">Cucubano</name>
    <name type="synonym">Pyrophorus luminosus</name>
    <dbReference type="NCBI Taxonomy" id="2038154"/>
    <lineage>
        <taxon>Eukaryota</taxon>
        <taxon>Metazoa</taxon>
        <taxon>Ecdysozoa</taxon>
        <taxon>Arthropoda</taxon>
        <taxon>Hexapoda</taxon>
        <taxon>Insecta</taxon>
        <taxon>Pterygota</taxon>
        <taxon>Neoptera</taxon>
        <taxon>Endopterygota</taxon>
        <taxon>Coleoptera</taxon>
        <taxon>Polyphaga</taxon>
        <taxon>Elateriformia</taxon>
        <taxon>Elateroidea</taxon>
        <taxon>Elateridae</taxon>
        <taxon>Agrypninae</taxon>
        <taxon>Pyrophorini</taxon>
        <taxon>Ignelater</taxon>
    </lineage>
</organism>
<comment type="caution">
    <text evidence="3">The sequence shown here is derived from an EMBL/GenBank/DDBJ whole genome shotgun (WGS) entry which is preliminary data.</text>
</comment>
<dbReference type="InterPro" id="IPR036465">
    <property type="entry name" value="vWFA_dom_sf"/>
</dbReference>
<dbReference type="Gene3D" id="1.10.1600.10">
    <property type="match status" value="1"/>
</dbReference>
<reference evidence="3" key="1">
    <citation type="submission" date="2019-08" db="EMBL/GenBank/DDBJ databases">
        <title>The genome of the North American firefly Photinus pyralis.</title>
        <authorList>
            <consortium name="Photinus pyralis genome working group"/>
            <person name="Fallon T.R."/>
            <person name="Sander Lower S.E."/>
            <person name="Weng J.-K."/>
        </authorList>
    </citation>
    <scope>NUCLEOTIDE SEQUENCE</scope>
    <source>
        <strain evidence="3">TRF0915ILg1</strain>
        <tissue evidence="3">Whole body</tissue>
    </source>
</reference>
<protein>
    <recommendedName>
        <fullName evidence="2">Ku70/Ku80 N-terminal alpha/beta domain-containing protein</fullName>
    </recommendedName>
</protein>
<dbReference type="GO" id="GO:0042162">
    <property type="term" value="F:telomeric DNA binding"/>
    <property type="evidence" value="ECO:0007669"/>
    <property type="project" value="TreeGrafter"/>
</dbReference>
<feature type="domain" description="Ku70/Ku80 N-terminal alpha/beta" evidence="2">
    <location>
        <begin position="29"/>
        <end position="204"/>
    </location>
</feature>
<dbReference type="InterPro" id="IPR005161">
    <property type="entry name" value="Ku_N"/>
</dbReference>
<feature type="region of interest" description="Disordered" evidence="1">
    <location>
        <begin position="498"/>
        <end position="527"/>
    </location>
</feature>
<accession>A0A8K0D2E1</accession>
<evidence type="ECO:0000313" key="3">
    <source>
        <dbReference type="EMBL" id="KAF2896734.1"/>
    </source>
</evidence>
<dbReference type="AlphaFoldDB" id="A0A8K0D2E1"/>
<dbReference type="Proteomes" id="UP000801492">
    <property type="component" value="Unassembled WGS sequence"/>
</dbReference>
<dbReference type="Gene3D" id="2.40.290.10">
    <property type="match status" value="1"/>
</dbReference>
<dbReference type="GO" id="GO:0006303">
    <property type="term" value="P:double-strand break repair via nonhomologous end joining"/>
    <property type="evidence" value="ECO:0007669"/>
    <property type="project" value="TreeGrafter"/>
</dbReference>
<dbReference type="Pfam" id="PF03731">
    <property type="entry name" value="Ku_N"/>
    <property type="match status" value="1"/>
</dbReference>
<gene>
    <name evidence="3" type="ORF">ILUMI_09441</name>
</gene>
<dbReference type="SUPFAM" id="SSF100939">
    <property type="entry name" value="SPOC domain-like"/>
    <property type="match status" value="1"/>
</dbReference>
<evidence type="ECO:0000313" key="4">
    <source>
        <dbReference type="Proteomes" id="UP000801492"/>
    </source>
</evidence>
<dbReference type="GO" id="GO:0003690">
    <property type="term" value="F:double-stranded DNA binding"/>
    <property type="evidence" value="ECO:0007669"/>
    <property type="project" value="TreeGrafter"/>
</dbReference>
<dbReference type="SUPFAM" id="SSF53300">
    <property type="entry name" value="vWA-like"/>
    <property type="match status" value="1"/>
</dbReference>